<evidence type="ECO:0000313" key="2">
    <source>
        <dbReference type="Proteomes" id="UP001164929"/>
    </source>
</evidence>
<dbReference type="AlphaFoldDB" id="A0AAD6VX89"/>
<sequence>MCLAKTEVLQKQKSSNWYVLLQLLSSHYMSLPNLFGRCRYVSKFRIKLHK</sequence>
<dbReference type="EMBL" id="JAQIZT010000007">
    <property type="protein sequence ID" value="KAJ6991215.1"/>
    <property type="molecule type" value="Genomic_DNA"/>
</dbReference>
<accession>A0AAD6VX89</accession>
<comment type="caution">
    <text evidence="1">The sequence shown here is derived from an EMBL/GenBank/DDBJ whole genome shotgun (WGS) entry which is preliminary data.</text>
</comment>
<evidence type="ECO:0000313" key="1">
    <source>
        <dbReference type="EMBL" id="KAJ6991215.1"/>
    </source>
</evidence>
<dbReference type="Proteomes" id="UP001164929">
    <property type="component" value="Chromosome 7"/>
</dbReference>
<reference evidence="1" key="1">
    <citation type="journal article" date="2023" name="Mol. Ecol. Resour.">
        <title>Chromosome-level genome assembly of a triploid poplar Populus alba 'Berolinensis'.</title>
        <authorList>
            <person name="Chen S."/>
            <person name="Yu Y."/>
            <person name="Wang X."/>
            <person name="Wang S."/>
            <person name="Zhang T."/>
            <person name="Zhou Y."/>
            <person name="He R."/>
            <person name="Meng N."/>
            <person name="Wang Y."/>
            <person name="Liu W."/>
            <person name="Liu Z."/>
            <person name="Liu J."/>
            <person name="Guo Q."/>
            <person name="Huang H."/>
            <person name="Sederoff R.R."/>
            <person name="Wang G."/>
            <person name="Qu G."/>
            <person name="Chen S."/>
        </authorList>
    </citation>
    <scope>NUCLEOTIDE SEQUENCE</scope>
    <source>
        <strain evidence="1">SC-2020</strain>
    </source>
</reference>
<protein>
    <submittedName>
        <fullName evidence="1">Uncharacterized protein</fullName>
    </submittedName>
</protein>
<name>A0AAD6VX89_9ROSI</name>
<organism evidence="1 2">
    <name type="scientific">Populus alba x Populus x berolinensis</name>
    <dbReference type="NCBI Taxonomy" id="444605"/>
    <lineage>
        <taxon>Eukaryota</taxon>
        <taxon>Viridiplantae</taxon>
        <taxon>Streptophyta</taxon>
        <taxon>Embryophyta</taxon>
        <taxon>Tracheophyta</taxon>
        <taxon>Spermatophyta</taxon>
        <taxon>Magnoliopsida</taxon>
        <taxon>eudicotyledons</taxon>
        <taxon>Gunneridae</taxon>
        <taxon>Pentapetalae</taxon>
        <taxon>rosids</taxon>
        <taxon>fabids</taxon>
        <taxon>Malpighiales</taxon>
        <taxon>Salicaceae</taxon>
        <taxon>Saliceae</taxon>
        <taxon>Populus</taxon>
    </lineage>
</organism>
<proteinExistence type="predicted"/>
<keyword evidence="2" id="KW-1185">Reference proteome</keyword>
<gene>
    <name evidence="1" type="ORF">NC653_019428</name>
</gene>